<reference evidence="1" key="2">
    <citation type="submission" date="2013-04" db="UniProtKB">
        <authorList>
            <consortium name="EnsemblPlants"/>
        </authorList>
    </citation>
    <scope>IDENTIFICATION</scope>
</reference>
<dbReference type="EnsemblPlants" id="OB04G15740.1">
    <property type="protein sequence ID" value="OB04G15740.1"/>
    <property type="gene ID" value="OB04G15740"/>
</dbReference>
<sequence length="93" mass="11049">MYKLFFAYKYIVLLFFYKTPNQSTRLPRSIKPYCCSVSLCINAAALCHFCANMMLFVGSWYHIGLSQKGLLSYVRYSSRLQYKHFYDLNFIIQ</sequence>
<keyword evidence="2" id="KW-1185">Reference proteome</keyword>
<dbReference type="AlphaFoldDB" id="J3LWP9"/>
<dbReference type="Proteomes" id="UP000006038">
    <property type="component" value="Chromosome 4"/>
</dbReference>
<reference evidence="1" key="1">
    <citation type="journal article" date="2013" name="Nat. Commun.">
        <title>Whole-genome sequencing of Oryza brachyantha reveals mechanisms underlying Oryza genome evolution.</title>
        <authorList>
            <person name="Chen J."/>
            <person name="Huang Q."/>
            <person name="Gao D."/>
            <person name="Wang J."/>
            <person name="Lang Y."/>
            <person name="Liu T."/>
            <person name="Li B."/>
            <person name="Bai Z."/>
            <person name="Luis Goicoechea J."/>
            <person name="Liang C."/>
            <person name="Chen C."/>
            <person name="Zhang W."/>
            <person name="Sun S."/>
            <person name="Liao Y."/>
            <person name="Zhang X."/>
            <person name="Yang L."/>
            <person name="Song C."/>
            <person name="Wang M."/>
            <person name="Shi J."/>
            <person name="Liu G."/>
            <person name="Liu J."/>
            <person name="Zhou H."/>
            <person name="Zhou W."/>
            <person name="Yu Q."/>
            <person name="An N."/>
            <person name="Chen Y."/>
            <person name="Cai Q."/>
            <person name="Wang B."/>
            <person name="Liu B."/>
            <person name="Min J."/>
            <person name="Huang Y."/>
            <person name="Wu H."/>
            <person name="Li Z."/>
            <person name="Zhang Y."/>
            <person name="Yin Y."/>
            <person name="Song W."/>
            <person name="Jiang J."/>
            <person name="Jackson S.A."/>
            <person name="Wing R.A."/>
            <person name="Wang J."/>
            <person name="Chen M."/>
        </authorList>
    </citation>
    <scope>NUCLEOTIDE SEQUENCE [LARGE SCALE GENOMIC DNA]</scope>
    <source>
        <strain evidence="1">cv. IRGC 101232</strain>
    </source>
</reference>
<dbReference type="HOGENOM" id="CLU_2405880_0_0_1"/>
<accession>J3LWP9</accession>
<name>J3LWP9_ORYBR</name>
<evidence type="ECO:0000313" key="2">
    <source>
        <dbReference type="Proteomes" id="UP000006038"/>
    </source>
</evidence>
<evidence type="ECO:0000313" key="1">
    <source>
        <dbReference type="EnsemblPlants" id="OB04G15740.1"/>
    </source>
</evidence>
<protein>
    <submittedName>
        <fullName evidence="1">Uncharacterized protein</fullName>
    </submittedName>
</protein>
<organism evidence="1">
    <name type="scientific">Oryza brachyantha</name>
    <name type="common">malo sina</name>
    <dbReference type="NCBI Taxonomy" id="4533"/>
    <lineage>
        <taxon>Eukaryota</taxon>
        <taxon>Viridiplantae</taxon>
        <taxon>Streptophyta</taxon>
        <taxon>Embryophyta</taxon>
        <taxon>Tracheophyta</taxon>
        <taxon>Spermatophyta</taxon>
        <taxon>Magnoliopsida</taxon>
        <taxon>Liliopsida</taxon>
        <taxon>Poales</taxon>
        <taxon>Poaceae</taxon>
        <taxon>BOP clade</taxon>
        <taxon>Oryzoideae</taxon>
        <taxon>Oryzeae</taxon>
        <taxon>Oryzinae</taxon>
        <taxon>Oryza</taxon>
    </lineage>
</organism>
<proteinExistence type="predicted"/>
<dbReference type="Gramene" id="OB04G15740.1">
    <property type="protein sequence ID" value="OB04G15740.1"/>
    <property type="gene ID" value="OB04G15740"/>
</dbReference>